<dbReference type="EMBL" id="DF970239">
    <property type="protein sequence ID" value="GAP66980.1"/>
    <property type="molecule type" value="Genomic_DNA"/>
</dbReference>
<feature type="transmembrane region" description="Helical" evidence="8">
    <location>
        <begin position="55"/>
        <end position="75"/>
    </location>
</feature>
<evidence type="ECO:0000256" key="5">
    <source>
        <dbReference type="ARBA" id="ARBA00022989"/>
    </source>
</evidence>
<sequence>MTTMAPQAAAILLACAAAFGTSALLVRAAMAYAHRRGMLDHPGRRRSHTAPTPRGGGLGLVVGLLLAAPAVLLGLPGGIGPLTAVALVLATAMVAAIGWWDDHRPLAVLPRLGVHMLAAFLAAAAVLWSAPPGALDGIPPGRVLWLLPAAAWAAWSINLHNFMDGIDGLLGLQTVFVGAGLALLAAGKGDVALAGAGLVTASASLGFLLFNLPPARIFMGDVGSGALGLWLAALAGMQAVRHPQLAWAVLVLVSAFAVDATLTLLDRVMRGRAWYTAHREHLYQWLVRSGCSHAGADGRYLGWNLLAVAPATVAAANWPHLAAAICIGFYGLSGLAWMIGKRACIARVQRRTLHELA</sequence>
<evidence type="ECO:0000256" key="3">
    <source>
        <dbReference type="ARBA" id="ARBA00022679"/>
    </source>
</evidence>
<evidence type="ECO:0008006" key="11">
    <source>
        <dbReference type="Google" id="ProtNLM"/>
    </source>
</evidence>
<feature type="transmembrane region" description="Helical" evidence="8">
    <location>
        <begin position="169"/>
        <end position="186"/>
    </location>
</feature>
<keyword evidence="10" id="KW-1185">Reference proteome</keyword>
<evidence type="ECO:0000313" key="10">
    <source>
        <dbReference type="Proteomes" id="UP000253740"/>
    </source>
</evidence>
<dbReference type="GO" id="GO:0009103">
    <property type="term" value="P:lipopolysaccharide biosynthetic process"/>
    <property type="evidence" value="ECO:0007669"/>
    <property type="project" value="TreeGrafter"/>
</dbReference>
<dbReference type="RefSeq" id="WP_237071801.1">
    <property type="nucleotide sequence ID" value="NZ_DF970239.1"/>
</dbReference>
<comment type="subcellular location">
    <subcellularLocation>
        <location evidence="1">Cell membrane</location>
        <topology evidence="1">Multi-pass membrane protein</topology>
    </subcellularLocation>
</comment>
<accession>A0A0K8QPZ2</accession>
<evidence type="ECO:0000256" key="2">
    <source>
        <dbReference type="ARBA" id="ARBA00022475"/>
    </source>
</evidence>
<dbReference type="AlphaFoldDB" id="A0A0K8QPZ2"/>
<evidence type="ECO:0000256" key="1">
    <source>
        <dbReference type="ARBA" id="ARBA00004651"/>
    </source>
</evidence>
<feature type="transmembrane region" description="Helical" evidence="8">
    <location>
        <begin position="321"/>
        <end position="340"/>
    </location>
</feature>
<keyword evidence="7" id="KW-0479">Metal-binding</keyword>
<dbReference type="GO" id="GO:0005886">
    <property type="term" value="C:plasma membrane"/>
    <property type="evidence" value="ECO:0007669"/>
    <property type="project" value="UniProtKB-SubCell"/>
</dbReference>
<dbReference type="PANTHER" id="PTHR22926">
    <property type="entry name" value="PHOSPHO-N-ACETYLMURAMOYL-PENTAPEPTIDE-TRANSFERASE"/>
    <property type="match status" value="1"/>
</dbReference>
<feature type="transmembrane region" description="Helical" evidence="8">
    <location>
        <begin position="191"/>
        <end position="210"/>
    </location>
</feature>
<reference evidence="9" key="1">
    <citation type="submission" date="2015-08" db="EMBL/GenBank/DDBJ databases">
        <title>Complete DNA Sequence of Pseudomonas syringae pv. actinidiae, the Causal Agent of Kiwifruit Canker Disease.</title>
        <authorList>
            <person name="Rikkerink E.H.A."/>
            <person name="Fineran P.C."/>
        </authorList>
    </citation>
    <scope>NUCLEOTIDE SEQUENCE</scope>
    <source>
        <strain evidence="9">SkMP5</strain>
    </source>
</reference>
<dbReference type="GO" id="GO:0071555">
    <property type="term" value="P:cell wall organization"/>
    <property type="evidence" value="ECO:0007669"/>
    <property type="project" value="TreeGrafter"/>
</dbReference>
<dbReference type="GO" id="GO:0046872">
    <property type="term" value="F:metal ion binding"/>
    <property type="evidence" value="ECO:0007669"/>
    <property type="project" value="UniProtKB-KW"/>
</dbReference>
<protein>
    <recommendedName>
        <fullName evidence="11">Glycosyl transferase family 4</fullName>
    </recommendedName>
</protein>
<keyword evidence="2" id="KW-1003">Cell membrane</keyword>
<keyword evidence="5 8" id="KW-1133">Transmembrane helix</keyword>
<feature type="transmembrane region" description="Helical" evidence="8">
    <location>
        <begin position="216"/>
        <end position="233"/>
    </location>
</feature>
<dbReference type="Proteomes" id="UP000253740">
    <property type="component" value="Unassembled WGS sequence"/>
</dbReference>
<gene>
    <name evidence="9" type="ORF">MBSD_n2296</name>
</gene>
<feature type="binding site" evidence="7">
    <location>
        <position position="221"/>
    </location>
    <ligand>
        <name>Mg(2+)</name>
        <dbReference type="ChEBI" id="CHEBI:18420"/>
    </ligand>
</feature>
<dbReference type="STRING" id="1475481.GCA_000953855_02342"/>
<evidence type="ECO:0000256" key="6">
    <source>
        <dbReference type="ARBA" id="ARBA00023136"/>
    </source>
</evidence>
<dbReference type="GO" id="GO:0044038">
    <property type="term" value="P:cell wall macromolecule biosynthetic process"/>
    <property type="evidence" value="ECO:0007669"/>
    <property type="project" value="TreeGrafter"/>
</dbReference>
<keyword evidence="7" id="KW-0460">Magnesium</keyword>
<dbReference type="GO" id="GO:0016780">
    <property type="term" value="F:phosphotransferase activity, for other substituted phosphate groups"/>
    <property type="evidence" value="ECO:0007669"/>
    <property type="project" value="InterPro"/>
</dbReference>
<feature type="transmembrane region" description="Helical" evidence="8">
    <location>
        <begin position="245"/>
        <end position="265"/>
    </location>
</feature>
<evidence type="ECO:0000313" key="9">
    <source>
        <dbReference type="EMBL" id="GAP66980.1"/>
    </source>
</evidence>
<comment type="cofactor">
    <cofactor evidence="7">
        <name>Mg(2+)</name>
        <dbReference type="ChEBI" id="CHEBI:18420"/>
    </cofactor>
</comment>
<feature type="transmembrane region" description="Helical" evidence="8">
    <location>
        <begin position="82"/>
        <end position="100"/>
    </location>
</feature>
<keyword evidence="4 8" id="KW-0812">Transmembrane</keyword>
<evidence type="ECO:0000256" key="8">
    <source>
        <dbReference type="SAM" id="Phobius"/>
    </source>
</evidence>
<feature type="transmembrane region" description="Helical" evidence="8">
    <location>
        <begin position="143"/>
        <end position="163"/>
    </location>
</feature>
<evidence type="ECO:0000256" key="7">
    <source>
        <dbReference type="PIRSR" id="PIRSR600715-1"/>
    </source>
</evidence>
<evidence type="ECO:0000256" key="4">
    <source>
        <dbReference type="ARBA" id="ARBA00022692"/>
    </source>
</evidence>
<proteinExistence type="predicted"/>
<feature type="transmembrane region" description="Helical" evidence="8">
    <location>
        <begin position="112"/>
        <end position="131"/>
    </location>
</feature>
<dbReference type="Pfam" id="PF00953">
    <property type="entry name" value="Glycos_transf_4"/>
    <property type="match status" value="1"/>
</dbReference>
<dbReference type="PANTHER" id="PTHR22926:SF3">
    <property type="entry name" value="UNDECAPRENYL-PHOSPHATE ALPHA-N-ACETYLGLUCOSAMINYL 1-PHOSPHATE TRANSFERASE"/>
    <property type="match status" value="1"/>
</dbReference>
<keyword evidence="3" id="KW-0808">Transferase</keyword>
<dbReference type="InterPro" id="IPR000715">
    <property type="entry name" value="Glycosyl_transferase_4"/>
</dbReference>
<name>A0A0K8QPZ2_9GAMM</name>
<feature type="binding site" evidence="7">
    <location>
        <position position="161"/>
    </location>
    <ligand>
        <name>Mg(2+)</name>
        <dbReference type="ChEBI" id="CHEBI:18420"/>
    </ligand>
</feature>
<keyword evidence="6 8" id="KW-0472">Membrane</keyword>
<organism evidence="9">
    <name type="scientific">Mizugakiibacter sediminis</name>
    <dbReference type="NCBI Taxonomy" id="1475481"/>
    <lineage>
        <taxon>Bacteria</taxon>
        <taxon>Pseudomonadati</taxon>
        <taxon>Pseudomonadota</taxon>
        <taxon>Gammaproteobacteria</taxon>
        <taxon>Lysobacterales</taxon>
        <taxon>Rhodanobacteraceae</taxon>
        <taxon>Mizugakiibacter</taxon>
    </lineage>
</organism>